<dbReference type="CDD" id="cd04301">
    <property type="entry name" value="NAT_SF"/>
    <property type="match status" value="1"/>
</dbReference>
<dbReference type="PANTHER" id="PTHR43072">
    <property type="entry name" value="N-ACETYLTRANSFERASE"/>
    <property type="match status" value="1"/>
</dbReference>
<dbReference type="SUPFAM" id="SSF55729">
    <property type="entry name" value="Acyl-CoA N-acyltransferases (Nat)"/>
    <property type="match status" value="1"/>
</dbReference>
<evidence type="ECO:0000256" key="1">
    <source>
        <dbReference type="ARBA" id="ARBA00022679"/>
    </source>
</evidence>
<proteinExistence type="predicted"/>
<dbReference type="Pfam" id="PF13420">
    <property type="entry name" value="Acetyltransf_4"/>
    <property type="match status" value="1"/>
</dbReference>
<dbReference type="RefSeq" id="WP_345336963.1">
    <property type="nucleotide sequence ID" value="NZ_BAABJZ010000102.1"/>
</dbReference>
<evidence type="ECO:0000256" key="2">
    <source>
        <dbReference type="ARBA" id="ARBA00023315"/>
    </source>
</evidence>
<organism evidence="4 5">
    <name type="scientific">Ferrimonas pelagia</name>
    <dbReference type="NCBI Taxonomy" id="1177826"/>
    <lineage>
        <taxon>Bacteria</taxon>
        <taxon>Pseudomonadati</taxon>
        <taxon>Pseudomonadota</taxon>
        <taxon>Gammaproteobacteria</taxon>
        <taxon>Alteromonadales</taxon>
        <taxon>Ferrimonadaceae</taxon>
        <taxon>Ferrimonas</taxon>
    </lineage>
</organism>
<evidence type="ECO:0000313" key="5">
    <source>
        <dbReference type="Proteomes" id="UP001499988"/>
    </source>
</evidence>
<evidence type="ECO:0000313" key="4">
    <source>
        <dbReference type="EMBL" id="GAA4899841.1"/>
    </source>
</evidence>
<dbReference type="PANTHER" id="PTHR43072:SF23">
    <property type="entry name" value="UPF0039 PROTEIN C11D3.02C"/>
    <property type="match status" value="1"/>
</dbReference>
<accession>A0ABP9FEX9</accession>
<feature type="domain" description="N-acetyltransferase" evidence="3">
    <location>
        <begin position="3"/>
        <end position="164"/>
    </location>
</feature>
<dbReference type="Gene3D" id="3.40.630.30">
    <property type="match status" value="1"/>
</dbReference>
<dbReference type="EMBL" id="BAABJZ010000102">
    <property type="protein sequence ID" value="GAA4899841.1"/>
    <property type="molecule type" value="Genomic_DNA"/>
</dbReference>
<dbReference type="InterPro" id="IPR016181">
    <property type="entry name" value="Acyl_CoA_acyltransferase"/>
</dbReference>
<protein>
    <submittedName>
        <fullName evidence="4">GNAT family N-acetyltransferase</fullName>
    </submittedName>
</protein>
<dbReference type="PROSITE" id="PS51186">
    <property type="entry name" value="GNAT"/>
    <property type="match status" value="1"/>
</dbReference>
<keyword evidence="5" id="KW-1185">Reference proteome</keyword>
<keyword evidence="1" id="KW-0808">Transferase</keyword>
<dbReference type="InterPro" id="IPR000182">
    <property type="entry name" value="GNAT_dom"/>
</dbReference>
<sequence length="171" mass="19268">MIFTIRRYQADDSAAIVAIYNHAILHHNATFEEQPLSAEQMAQRLDEIAAQFPVLVALAGDELIGYAYGNHYKTRSAYRFCAESSVYLDPAHQGRGQGSALYRALLDALAQQGIRQVLAVITSPNPVSETLHQRLGFERRGVLEAVGYKFERWHDVALWQKTLDQRPSKPN</sequence>
<reference evidence="5" key="1">
    <citation type="journal article" date="2019" name="Int. J. Syst. Evol. Microbiol.">
        <title>The Global Catalogue of Microorganisms (GCM) 10K type strain sequencing project: providing services to taxonomists for standard genome sequencing and annotation.</title>
        <authorList>
            <consortium name="The Broad Institute Genomics Platform"/>
            <consortium name="The Broad Institute Genome Sequencing Center for Infectious Disease"/>
            <person name="Wu L."/>
            <person name="Ma J."/>
        </authorList>
    </citation>
    <scope>NUCLEOTIDE SEQUENCE [LARGE SCALE GENOMIC DNA]</scope>
    <source>
        <strain evidence="5">JCM 18401</strain>
    </source>
</reference>
<name>A0ABP9FEX9_9GAMM</name>
<gene>
    <name evidence="4" type="ORF">GCM10023333_36940</name>
</gene>
<keyword evidence="2" id="KW-0012">Acyltransferase</keyword>
<evidence type="ECO:0000259" key="3">
    <source>
        <dbReference type="PROSITE" id="PS51186"/>
    </source>
</evidence>
<comment type="caution">
    <text evidence="4">The sequence shown here is derived from an EMBL/GenBank/DDBJ whole genome shotgun (WGS) entry which is preliminary data.</text>
</comment>
<dbReference type="Proteomes" id="UP001499988">
    <property type="component" value="Unassembled WGS sequence"/>
</dbReference>